<keyword evidence="2" id="KW-1185">Reference proteome</keyword>
<name>A0A8I5U7G2_PONAB</name>
<dbReference type="Proteomes" id="UP000001595">
    <property type="component" value="Chromosome 10"/>
</dbReference>
<protein>
    <submittedName>
        <fullName evidence="1">Uncharacterized protein</fullName>
    </submittedName>
</protein>
<reference evidence="1" key="3">
    <citation type="submission" date="2025-09" db="UniProtKB">
        <authorList>
            <consortium name="Ensembl"/>
        </authorList>
    </citation>
    <scope>IDENTIFICATION</scope>
</reference>
<dbReference type="GeneTree" id="ENSGT00900000143735"/>
<evidence type="ECO:0000313" key="1">
    <source>
        <dbReference type="Ensembl" id="ENSPPYP00000042459.1"/>
    </source>
</evidence>
<reference evidence="1" key="2">
    <citation type="submission" date="2025-08" db="UniProtKB">
        <authorList>
            <consortium name="Ensembl"/>
        </authorList>
    </citation>
    <scope>IDENTIFICATION</scope>
</reference>
<proteinExistence type="predicted"/>
<dbReference type="Ensembl" id="ENSPPYT00000036215.1">
    <property type="protein sequence ID" value="ENSPPYP00000042459.1"/>
    <property type="gene ID" value="ENSPPYG00000032725.1"/>
</dbReference>
<dbReference type="AlphaFoldDB" id="A0A8I5U7G2"/>
<sequence>MLHGDAGWLSPCSKDFGVLRFSPRDLKFTSYRCQMTYILRSLRMSSPSAALVLRHEPWDVAASVGQDGHWATLPGMRHRAQWRDFSPMAALAPPFCPRLLFCQTSSLYHSGSGARPACPLAIATFPSCLLPAVSLMICQQVKSIWGFHCLHSSPQSLVVPKREVHIGAWWPP</sequence>
<accession>A0A8I5U7G2</accession>
<reference evidence="1 2" key="1">
    <citation type="submission" date="2008-02" db="EMBL/GenBank/DDBJ databases">
        <title>A 6x draft sequence assembly of the Pongo pygmaeus abelii genome.</title>
        <authorList>
            <person name="Wilson R.K."/>
            <person name="Mardis E."/>
        </authorList>
    </citation>
    <scope>NUCLEOTIDE SEQUENCE [LARGE SCALE GENOMIC DNA]</scope>
</reference>
<dbReference type="OMA" id="GHWATLP"/>
<evidence type="ECO:0000313" key="2">
    <source>
        <dbReference type="Proteomes" id="UP000001595"/>
    </source>
</evidence>
<organism evidence="1 2">
    <name type="scientific">Pongo abelii</name>
    <name type="common">Sumatran orangutan</name>
    <name type="synonym">Pongo pygmaeus abelii</name>
    <dbReference type="NCBI Taxonomy" id="9601"/>
    <lineage>
        <taxon>Eukaryota</taxon>
        <taxon>Metazoa</taxon>
        <taxon>Chordata</taxon>
        <taxon>Craniata</taxon>
        <taxon>Vertebrata</taxon>
        <taxon>Euteleostomi</taxon>
        <taxon>Mammalia</taxon>
        <taxon>Eutheria</taxon>
        <taxon>Euarchontoglires</taxon>
        <taxon>Primates</taxon>
        <taxon>Haplorrhini</taxon>
        <taxon>Catarrhini</taxon>
        <taxon>Hominidae</taxon>
        <taxon>Pongo</taxon>
    </lineage>
</organism>